<dbReference type="InParanoid" id="A0A2R5G5E3"/>
<sequence>MGNKMTSEESKSKRLSLSLNKSKAQAQKQIKLLLLGSGESGKSTIFKQMRLIYGAGYPEEECIKLRPFLIGNVIEGAQDIINAGEALGIDITDDRAQEAASLVLGLDDKRAFSDEVVEAILLLWENPEFKNIWEHRSHFQLQDTWHEYVEELRNYPKWGGPDWIPSKDDILKSRVRTTGVVDEEFVVKDIKLRMLDVGGQRNERRKWIHCFEGVTSVIFVTSLSEYDQVLFEDASKNRLEESLELFNEIINSEWFVTSAMILFLNKSDLFTEKFIVRGIPLNESGLFPDAPVERDFDAAIEWFSERFKGECLDPQREIYAHVTCATDTQKVDTVMRTSSQHVLRMNLRGSGVLM</sequence>
<protein>
    <submittedName>
        <fullName evidence="8">Guanine nucleotide-binding protein subunit alpha</fullName>
    </submittedName>
</protein>
<dbReference type="GO" id="GO:0005737">
    <property type="term" value="C:cytoplasm"/>
    <property type="evidence" value="ECO:0007669"/>
    <property type="project" value="TreeGrafter"/>
</dbReference>
<feature type="binding site" evidence="6">
    <location>
        <begin position="196"/>
        <end position="200"/>
    </location>
    <ligand>
        <name>GTP</name>
        <dbReference type="ChEBI" id="CHEBI:37565"/>
    </ligand>
</feature>
<feature type="binding site" evidence="6">
    <location>
        <position position="325"/>
    </location>
    <ligand>
        <name>GTP</name>
        <dbReference type="ChEBI" id="CHEBI:37565"/>
    </ligand>
</feature>
<evidence type="ECO:0000313" key="8">
    <source>
        <dbReference type="EMBL" id="GBG26257.1"/>
    </source>
</evidence>
<dbReference type="InterPro" id="IPR027417">
    <property type="entry name" value="P-loop_NTPase"/>
</dbReference>
<feature type="binding site" evidence="7">
    <location>
        <position position="177"/>
    </location>
    <ligand>
        <name>Mg(2+)</name>
        <dbReference type="ChEBI" id="CHEBI:18420"/>
    </ligand>
</feature>
<dbReference type="GO" id="GO:0046872">
    <property type="term" value="F:metal ion binding"/>
    <property type="evidence" value="ECO:0007669"/>
    <property type="project" value="UniProtKB-KW"/>
</dbReference>
<dbReference type="OrthoDB" id="5817230at2759"/>
<feature type="binding site" evidence="7">
    <location>
        <position position="43"/>
    </location>
    <ligand>
        <name>Mg(2+)</name>
        <dbReference type="ChEBI" id="CHEBI:18420"/>
    </ligand>
</feature>
<comment type="caution">
    <text evidence="8">The sequence shown here is derived from an EMBL/GenBank/DDBJ whole genome shotgun (WGS) entry which is preliminary data.</text>
</comment>
<keyword evidence="4 6" id="KW-0342">GTP-binding</keyword>
<dbReference type="EMBL" id="BEYU01000019">
    <property type="protein sequence ID" value="GBG26257.1"/>
    <property type="molecule type" value="Genomic_DNA"/>
</dbReference>
<organism evidence="8 9">
    <name type="scientific">Hondaea fermentalgiana</name>
    <dbReference type="NCBI Taxonomy" id="2315210"/>
    <lineage>
        <taxon>Eukaryota</taxon>
        <taxon>Sar</taxon>
        <taxon>Stramenopiles</taxon>
        <taxon>Bigyra</taxon>
        <taxon>Labyrinthulomycetes</taxon>
        <taxon>Thraustochytrida</taxon>
        <taxon>Thraustochytriidae</taxon>
        <taxon>Hondaea</taxon>
    </lineage>
</organism>
<dbReference type="FunFam" id="3.40.50.300:FF:002307">
    <property type="entry name" value="Guanine nucleotide-binding protein G(k) subunit alpha"/>
    <property type="match status" value="1"/>
</dbReference>
<dbReference type="InterPro" id="IPR001019">
    <property type="entry name" value="Gprotein_alpha_su"/>
</dbReference>
<accession>A0A2R5G5E3</accession>
<evidence type="ECO:0000256" key="6">
    <source>
        <dbReference type="PIRSR" id="PIRSR601019-1"/>
    </source>
</evidence>
<dbReference type="SUPFAM" id="SSF52540">
    <property type="entry name" value="P-loop containing nucleoside triphosphate hydrolases"/>
    <property type="match status" value="1"/>
</dbReference>
<keyword evidence="5" id="KW-0807">Transducer</keyword>
<keyword evidence="2 6" id="KW-0547">Nucleotide-binding</keyword>
<dbReference type="SUPFAM" id="SSF47895">
    <property type="entry name" value="Transducin (alpha subunit), insertion domain"/>
    <property type="match status" value="1"/>
</dbReference>
<dbReference type="SMART" id="SM00275">
    <property type="entry name" value="G_alpha"/>
    <property type="match status" value="1"/>
</dbReference>
<dbReference type="Proteomes" id="UP000241890">
    <property type="component" value="Unassembled WGS sequence"/>
</dbReference>
<evidence type="ECO:0000256" key="5">
    <source>
        <dbReference type="ARBA" id="ARBA00023224"/>
    </source>
</evidence>
<dbReference type="CDD" id="cd00066">
    <property type="entry name" value="G-alpha"/>
    <property type="match status" value="1"/>
</dbReference>
<dbReference type="GO" id="GO:0005525">
    <property type="term" value="F:GTP binding"/>
    <property type="evidence" value="ECO:0007669"/>
    <property type="project" value="UniProtKB-KW"/>
</dbReference>
<keyword evidence="1 7" id="KW-0479">Metal-binding</keyword>
<feature type="binding site" evidence="6">
    <location>
        <begin position="265"/>
        <end position="268"/>
    </location>
    <ligand>
        <name>GTP</name>
        <dbReference type="ChEBI" id="CHEBI:37565"/>
    </ligand>
</feature>
<keyword evidence="9" id="KW-1185">Reference proteome</keyword>
<evidence type="ECO:0000256" key="2">
    <source>
        <dbReference type="ARBA" id="ARBA00022741"/>
    </source>
</evidence>
<keyword evidence="3 7" id="KW-0460">Magnesium</keyword>
<dbReference type="PANTHER" id="PTHR10218:SF302">
    <property type="entry name" value="GUANINE NUCLEOTIDE-BINDING PROTEIN ALPHA-5 SUBUNIT"/>
    <property type="match status" value="1"/>
</dbReference>
<evidence type="ECO:0000256" key="1">
    <source>
        <dbReference type="ARBA" id="ARBA00022723"/>
    </source>
</evidence>
<feature type="binding site" evidence="6">
    <location>
        <begin position="171"/>
        <end position="177"/>
    </location>
    <ligand>
        <name>GTP</name>
        <dbReference type="ChEBI" id="CHEBI:37565"/>
    </ligand>
</feature>
<dbReference type="PRINTS" id="PR00318">
    <property type="entry name" value="GPROTEINA"/>
</dbReference>
<dbReference type="Pfam" id="PF00503">
    <property type="entry name" value="G-alpha"/>
    <property type="match status" value="1"/>
</dbReference>
<evidence type="ECO:0000313" key="9">
    <source>
        <dbReference type="Proteomes" id="UP000241890"/>
    </source>
</evidence>
<evidence type="ECO:0000256" key="3">
    <source>
        <dbReference type="ARBA" id="ARBA00022842"/>
    </source>
</evidence>
<dbReference type="GO" id="GO:0003924">
    <property type="term" value="F:GTPase activity"/>
    <property type="evidence" value="ECO:0007669"/>
    <property type="project" value="InterPro"/>
</dbReference>
<dbReference type="PROSITE" id="PS51882">
    <property type="entry name" value="G_ALPHA"/>
    <property type="match status" value="1"/>
</dbReference>
<dbReference type="Gene3D" id="3.40.50.300">
    <property type="entry name" value="P-loop containing nucleotide triphosphate hydrolases"/>
    <property type="match status" value="1"/>
</dbReference>
<name>A0A2R5G5E3_9STRA</name>
<reference evidence="8 9" key="1">
    <citation type="submission" date="2017-12" db="EMBL/GenBank/DDBJ databases">
        <title>Sequencing, de novo assembly and annotation of complete genome of a new Thraustochytrid species, strain FCC1311.</title>
        <authorList>
            <person name="Sedici K."/>
            <person name="Godart F."/>
            <person name="Aiese Cigliano R."/>
            <person name="Sanseverino W."/>
            <person name="Barakat M."/>
            <person name="Ortet P."/>
            <person name="Marechal E."/>
            <person name="Cagnac O."/>
            <person name="Amato A."/>
        </authorList>
    </citation>
    <scope>NUCLEOTIDE SEQUENCE [LARGE SCALE GENOMIC DNA]</scope>
</reference>
<dbReference type="PANTHER" id="PTHR10218">
    <property type="entry name" value="GTP-BINDING PROTEIN ALPHA SUBUNIT"/>
    <property type="match status" value="1"/>
</dbReference>
<proteinExistence type="predicted"/>
<dbReference type="AlphaFoldDB" id="A0A2R5G5E3"/>
<dbReference type="Gene3D" id="1.10.400.10">
    <property type="entry name" value="GI Alpha 1, domain 2-like"/>
    <property type="match status" value="1"/>
</dbReference>
<dbReference type="InterPro" id="IPR011025">
    <property type="entry name" value="GproteinA_insert"/>
</dbReference>
<gene>
    <name evidence="8" type="ORF">FCC1311_024782</name>
</gene>
<dbReference type="GO" id="GO:0001664">
    <property type="term" value="F:G protein-coupled receptor binding"/>
    <property type="evidence" value="ECO:0007669"/>
    <property type="project" value="TreeGrafter"/>
</dbReference>
<feature type="binding site" evidence="6">
    <location>
        <begin position="39"/>
        <end position="44"/>
    </location>
    <ligand>
        <name>GTP</name>
        <dbReference type="ChEBI" id="CHEBI:37565"/>
    </ligand>
</feature>
<evidence type="ECO:0000256" key="4">
    <source>
        <dbReference type="ARBA" id="ARBA00023134"/>
    </source>
</evidence>
<dbReference type="GO" id="GO:0031683">
    <property type="term" value="F:G-protein beta/gamma-subunit complex binding"/>
    <property type="evidence" value="ECO:0007669"/>
    <property type="project" value="InterPro"/>
</dbReference>
<dbReference type="GO" id="GO:0007188">
    <property type="term" value="P:adenylate cyclase-modulating G protein-coupled receptor signaling pathway"/>
    <property type="evidence" value="ECO:0007669"/>
    <property type="project" value="TreeGrafter"/>
</dbReference>
<dbReference type="GO" id="GO:0005834">
    <property type="term" value="C:heterotrimeric G-protein complex"/>
    <property type="evidence" value="ECO:0007669"/>
    <property type="project" value="TreeGrafter"/>
</dbReference>
<evidence type="ECO:0000256" key="7">
    <source>
        <dbReference type="PIRSR" id="PIRSR601019-2"/>
    </source>
</evidence>